<sequence>MDTNTICDFGLHKGERYTELPISFLNWMIAANHHHAPLAMAEVERRMAAVERVCPENQEF</sequence>
<evidence type="ECO:0000313" key="1">
    <source>
        <dbReference type="EMBL" id="MFC3033858.1"/>
    </source>
</evidence>
<accession>A0ABV7CMU7</accession>
<dbReference type="EMBL" id="JBHRSD010000028">
    <property type="protein sequence ID" value="MFC3033858.1"/>
    <property type="molecule type" value="Genomic_DNA"/>
</dbReference>
<name>A0ABV7CMU7_9GAMM</name>
<keyword evidence="2" id="KW-1185">Reference proteome</keyword>
<gene>
    <name evidence="1" type="ORF">ACFOEE_15150</name>
</gene>
<evidence type="ECO:0000313" key="2">
    <source>
        <dbReference type="Proteomes" id="UP001595453"/>
    </source>
</evidence>
<organism evidence="1 2">
    <name type="scientific">Pseudoalteromonas fenneropenaei</name>
    <dbReference type="NCBI Taxonomy" id="1737459"/>
    <lineage>
        <taxon>Bacteria</taxon>
        <taxon>Pseudomonadati</taxon>
        <taxon>Pseudomonadota</taxon>
        <taxon>Gammaproteobacteria</taxon>
        <taxon>Alteromonadales</taxon>
        <taxon>Pseudoalteromonadaceae</taxon>
        <taxon>Pseudoalteromonas</taxon>
    </lineage>
</organism>
<dbReference type="Proteomes" id="UP001595453">
    <property type="component" value="Unassembled WGS sequence"/>
</dbReference>
<comment type="caution">
    <text evidence="1">The sequence shown here is derived from an EMBL/GenBank/DDBJ whole genome shotgun (WGS) entry which is preliminary data.</text>
</comment>
<protein>
    <submittedName>
        <fullName evidence="1">Uncharacterized protein</fullName>
    </submittedName>
</protein>
<reference evidence="2" key="1">
    <citation type="journal article" date="2019" name="Int. J. Syst. Evol. Microbiol.">
        <title>The Global Catalogue of Microorganisms (GCM) 10K type strain sequencing project: providing services to taxonomists for standard genome sequencing and annotation.</title>
        <authorList>
            <consortium name="The Broad Institute Genomics Platform"/>
            <consortium name="The Broad Institute Genome Sequencing Center for Infectious Disease"/>
            <person name="Wu L."/>
            <person name="Ma J."/>
        </authorList>
    </citation>
    <scope>NUCLEOTIDE SEQUENCE [LARGE SCALE GENOMIC DNA]</scope>
    <source>
        <strain evidence="2">KCTC 42730</strain>
    </source>
</reference>
<dbReference type="RefSeq" id="WP_377126040.1">
    <property type="nucleotide sequence ID" value="NZ_JBHRSD010000028.1"/>
</dbReference>
<proteinExistence type="predicted"/>